<gene>
    <name evidence="1" type="ORF">EJ06DRAFT_534435</name>
</gene>
<protein>
    <submittedName>
        <fullName evidence="1">Uncharacterized protein</fullName>
    </submittedName>
</protein>
<dbReference type="Proteomes" id="UP000799640">
    <property type="component" value="Unassembled WGS sequence"/>
</dbReference>
<evidence type="ECO:0000313" key="2">
    <source>
        <dbReference type="Proteomes" id="UP000799640"/>
    </source>
</evidence>
<name>A0A6G1HIV7_9PEZI</name>
<proteinExistence type="predicted"/>
<evidence type="ECO:0000313" key="1">
    <source>
        <dbReference type="EMBL" id="KAF2395993.1"/>
    </source>
</evidence>
<reference evidence="1" key="1">
    <citation type="journal article" date="2020" name="Stud. Mycol.">
        <title>101 Dothideomycetes genomes: a test case for predicting lifestyles and emergence of pathogens.</title>
        <authorList>
            <person name="Haridas S."/>
            <person name="Albert R."/>
            <person name="Binder M."/>
            <person name="Bloem J."/>
            <person name="Labutti K."/>
            <person name="Salamov A."/>
            <person name="Andreopoulos B."/>
            <person name="Baker S."/>
            <person name="Barry K."/>
            <person name="Bills G."/>
            <person name="Bluhm B."/>
            <person name="Cannon C."/>
            <person name="Castanera R."/>
            <person name="Culley D."/>
            <person name="Daum C."/>
            <person name="Ezra D."/>
            <person name="Gonzalez J."/>
            <person name="Henrissat B."/>
            <person name="Kuo A."/>
            <person name="Liang C."/>
            <person name="Lipzen A."/>
            <person name="Lutzoni F."/>
            <person name="Magnuson J."/>
            <person name="Mondo S."/>
            <person name="Nolan M."/>
            <person name="Ohm R."/>
            <person name="Pangilinan J."/>
            <person name="Park H.-J."/>
            <person name="Ramirez L."/>
            <person name="Alfaro M."/>
            <person name="Sun H."/>
            <person name="Tritt A."/>
            <person name="Yoshinaga Y."/>
            <person name="Zwiers L.-H."/>
            <person name="Turgeon B."/>
            <person name="Goodwin S."/>
            <person name="Spatafora J."/>
            <person name="Crous P."/>
            <person name="Grigoriev I."/>
        </authorList>
    </citation>
    <scope>NUCLEOTIDE SEQUENCE</scope>
    <source>
        <strain evidence="1">CBS 262.69</strain>
    </source>
</reference>
<sequence>MGLLRLRFGGYVEPLLGLGLRSGSSFLAAQNQTACLMLSGLSAWPAPTSPPTTRAPAALALPCLSPAALTLGSSLLGCSKHGLGGMAAGATAALLAADGKPRRGCCLLLQLVAGLVREGFGR</sequence>
<accession>A0A6G1HIV7</accession>
<keyword evidence="2" id="KW-1185">Reference proteome</keyword>
<dbReference type="EMBL" id="ML996709">
    <property type="protein sequence ID" value="KAF2395993.1"/>
    <property type="molecule type" value="Genomic_DNA"/>
</dbReference>
<organism evidence="1 2">
    <name type="scientific">Trichodelitschia bisporula</name>
    <dbReference type="NCBI Taxonomy" id="703511"/>
    <lineage>
        <taxon>Eukaryota</taxon>
        <taxon>Fungi</taxon>
        <taxon>Dikarya</taxon>
        <taxon>Ascomycota</taxon>
        <taxon>Pezizomycotina</taxon>
        <taxon>Dothideomycetes</taxon>
        <taxon>Dothideomycetes incertae sedis</taxon>
        <taxon>Phaeotrichales</taxon>
        <taxon>Phaeotrichaceae</taxon>
        <taxon>Trichodelitschia</taxon>
    </lineage>
</organism>
<dbReference type="AlphaFoldDB" id="A0A6G1HIV7"/>